<dbReference type="AlphaFoldDB" id="A0A2A2GBU8"/>
<organism evidence="1 2">
    <name type="scientific">Fodinibius salipaludis</name>
    <dbReference type="NCBI Taxonomy" id="2032627"/>
    <lineage>
        <taxon>Bacteria</taxon>
        <taxon>Pseudomonadati</taxon>
        <taxon>Balneolota</taxon>
        <taxon>Balneolia</taxon>
        <taxon>Balneolales</taxon>
        <taxon>Balneolaceae</taxon>
        <taxon>Fodinibius</taxon>
    </lineage>
</organism>
<dbReference type="Proteomes" id="UP000218831">
    <property type="component" value="Unassembled WGS sequence"/>
</dbReference>
<sequence>MLRIEVRIINLRRLLDVRLLLGVEAGVGDRGAAGEQGNAENDSEKFVRERFHNNRGSFRILKREYVL</sequence>
<accession>A0A2A2GBU8</accession>
<gene>
    <name evidence="1" type="ORF">CK503_05940</name>
</gene>
<comment type="caution">
    <text evidence="1">The sequence shown here is derived from an EMBL/GenBank/DDBJ whole genome shotgun (WGS) entry which is preliminary data.</text>
</comment>
<proteinExistence type="predicted"/>
<dbReference type="EMBL" id="NSKE01000004">
    <property type="protein sequence ID" value="PAU94343.1"/>
    <property type="molecule type" value="Genomic_DNA"/>
</dbReference>
<evidence type="ECO:0000313" key="1">
    <source>
        <dbReference type="EMBL" id="PAU94343.1"/>
    </source>
</evidence>
<protein>
    <submittedName>
        <fullName evidence="1">Uncharacterized protein</fullName>
    </submittedName>
</protein>
<feature type="non-terminal residue" evidence="1">
    <location>
        <position position="67"/>
    </location>
</feature>
<reference evidence="1 2" key="1">
    <citation type="submission" date="2017-08" db="EMBL/GenBank/DDBJ databases">
        <title>Aliifodinibius alkalisoli sp. nov., isolated from saline alkaline soil.</title>
        <authorList>
            <person name="Liu D."/>
            <person name="Zhang G."/>
        </authorList>
    </citation>
    <scope>NUCLEOTIDE SEQUENCE [LARGE SCALE GENOMIC DNA]</scope>
    <source>
        <strain evidence="1 2">WN023</strain>
    </source>
</reference>
<keyword evidence="2" id="KW-1185">Reference proteome</keyword>
<evidence type="ECO:0000313" key="2">
    <source>
        <dbReference type="Proteomes" id="UP000218831"/>
    </source>
</evidence>
<name>A0A2A2GBU8_9BACT</name>